<dbReference type="PANTHER" id="PTHR43777">
    <property type="entry name" value="MOLYBDENUM COFACTOR CYTIDYLYLTRANSFERASE"/>
    <property type="match status" value="1"/>
</dbReference>
<dbReference type="InterPro" id="IPR025877">
    <property type="entry name" value="MobA-like_NTP_Trfase"/>
</dbReference>
<dbReference type="InterPro" id="IPR029044">
    <property type="entry name" value="Nucleotide-diphossugar_trans"/>
</dbReference>
<reference evidence="3 4" key="1">
    <citation type="submission" date="2017-03" db="EMBL/GenBank/DDBJ databases">
        <title>Complete genome sequence of Blastomonas fulva degrading microcsystin LR.</title>
        <authorList>
            <person name="Lee H.-g."/>
            <person name="Jin L."/>
            <person name="oh H.-M."/>
        </authorList>
    </citation>
    <scope>NUCLEOTIDE SEQUENCE [LARGE SCALE GENOMIC DNA]</scope>
    <source>
        <strain evidence="3 4">T2</strain>
    </source>
</reference>
<dbReference type="PANTHER" id="PTHR43777:SF1">
    <property type="entry name" value="MOLYBDENUM COFACTOR CYTIDYLYLTRANSFERASE"/>
    <property type="match status" value="1"/>
</dbReference>
<evidence type="ECO:0000256" key="1">
    <source>
        <dbReference type="ARBA" id="ARBA00022842"/>
    </source>
</evidence>
<name>A0ABN5B782_9SPHN</name>
<evidence type="ECO:0000259" key="2">
    <source>
        <dbReference type="Pfam" id="PF12804"/>
    </source>
</evidence>
<feature type="domain" description="MobA-like NTP transferase" evidence="2">
    <location>
        <begin position="7"/>
        <end position="164"/>
    </location>
</feature>
<keyword evidence="4" id="KW-1185">Reference proteome</keyword>
<dbReference type="Pfam" id="PF12804">
    <property type="entry name" value="NTP_transf_3"/>
    <property type="match status" value="1"/>
</dbReference>
<dbReference type="Gene3D" id="3.90.550.10">
    <property type="entry name" value="Spore Coat Polysaccharide Biosynthesis Protein SpsA, Chain A"/>
    <property type="match status" value="1"/>
</dbReference>
<dbReference type="CDD" id="cd04182">
    <property type="entry name" value="GT_2_like_f"/>
    <property type="match status" value="1"/>
</dbReference>
<evidence type="ECO:0000313" key="3">
    <source>
        <dbReference type="EMBL" id="ASR52902.1"/>
    </source>
</evidence>
<organism evidence="3 4">
    <name type="scientific">Blastomonas fulva</name>
    <dbReference type="NCBI Taxonomy" id="1550728"/>
    <lineage>
        <taxon>Bacteria</taxon>
        <taxon>Pseudomonadati</taxon>
        <taxon>Pseudomonadota</taxon>
        <taxon>Alphaproteobacteria</taxon>
        <taxon>Sphingomonadales</taxon>
        <taxon>Sphingomonadaceae</taxon>
        <taxon>Blastomonas</taxon>
    </lineage>
</organism>
<proteinExistence type="predicted"/>
<dbReference type="SUPFAM" id="SSF53448">
    <property type="entry name" value="Nucleotide-diphospho-sugar transferases"/>
    <property type="match status" value="1"/>
</dbReference>
<sequence length="216" mass="22127">MLQGWGALILAAGAGRRFGGAKLLADLCGAPVIRRTTEAVLAAGFGDVVVATGAEHAEIEAALDRLACRIVPTPGWEEGMAASIRTGSAALASCRSGLFVFLGDMPLVPAHLGAQLAEIAIQAGYAARPGVKDKPGHPVCFVGEAVRDLSLLTGDQGAAFGLRQRSDIGYLPTDDIGAILDIDSPADLLTAERAWNSRATSATSDSAISRGALPKP</sequence>
<gene>
    <name evidence="3" type="ORF">B5J99_16730</name>
</gene>
<keyword evidence="1" id="KW-0460">Magnesium</keyword>
<evidence type="ECO:0000313" key="4">
    <source>
        <dbReference type="Proteomes" id="UP000258016"/>
    </source>
</evidence>
<dbReference type="Proteomes" id="UP000258016">
    <property type="component" value="Chromosome"/>
</dbReference>
<dbReference type="EMBL" id="CP020083">
    <property type="protein sequence ID" value="ASR52902.1"/>
    <property type="molecule type" value="Genomic_DNA"/>
</dbReference>
<accession>A0ABN5B782</accession>
<protein>
    <recommendedName>
        <fullName evidence="2">MobA-like NTP transferase domain-containing protein</fullName>
    </recommendedName>
</protein>